<reference evidence="1 2" key="1">
    <citation type="submission" date="2020-10" db="EMBL/GenBank/DDBJ databases">
        <title>The Coptis chinensis genome and diversification of protoberbering-type alkaloids.</title>
        <authorList>
            <person name="Wang B."/>
            <person name="Shu S."/>
            <person name="Song C."/>
            <person name="Liu Y."/>
        </authorList>
    </citation>
    <scope>NUCLEOTIDE SEQUENCE [LARGE SCALE GENOMIC DNA]</scope>
    <source>
        <strain evidence="1">HL-2020</strain>
        <tissue evidence="1">Leaf</tissue>
    </source>
</reference>
<name>A0A835H0Y3_9MAGN</name>
<protein>
    <submittedName>
        <fullName evidence="1">Uncharacterized protein</fullName>
    </submittedName>
</protein>
<keyword evidence="2" id="KW-1185">Reference proteome</keyword>
<dbReference type="InterPro" id="IPR007493">
    <property type="entry name" value="DUF538"/>
</dbReference>
<dbReference type="EMBL" id="JADFTS010000009">
    <property type="protein sequence ID" value="KAF9588733.1"/>
    <property type="molecule type" value="Genomic_DNA"/>
</dbReference>
<organism evidence="1 2">
    <name type="scientific">Coptis chinensis</name>
    <dbReference type="NCBI Taxonomy" id="261450"/>
    <lineage>
        <taxon>Eukaryota</taxon>
        <taxon>Viridiplantae</taxon>
        <taxon>Streptophyta</taxon>
        <taxon>Embryophyta</taxon>
        <taxon>Tracheophyta</taxon>
        <taxon>Spermatophyta</taxon>
        <taxon>Magnoliopsida</taxon>
        <taxon>Ranunculales</taxon>
        <taxon>Ranunculaceae</taxon>
        <taxon>Coptidoideae</taxon>
        <taxon>Coptis</taxon>
    </lineage>
</organism>
<dbReference type="SUPFAM" id="SSF141562">
    <property type="entry name" value="At5g01610-like"/>
    <property type="match status" value="1"/>
</dbReference>
<dbReference type="Proteomes" id="UP000631114">
    <property type="component" value="Unassembled WGS sequence"/>
</dbReference>
<evidence type="ECO:0000313" key="2">
    <source>
        <dbReference type="Proteomes" id="UP000631114"/>
    </source>
</evidence>
<sequence length="145" mass="16634">MASKAIEAHKENAEIYHGAEICKQKAHQILSDNSLPKGLLPLDDMTEVGYNPSTGFIWMKQKKCTIHFFRSLNQTVWYGHEITTFIENGRMKKLTGIKAKELVIWISTGEIYINKYDTEKISFKNNTIGVSRTFPVAAFDLKEEY</sequence>
<accession>A0A835H0Y3</accession>
<dbReference type="PANTHER" id="PTHR31676:SF7">
    <property type="entry name" value="DUF538 DOMAIN-CONTAINING PROTEIN"/>
    <property type="match status" value="1"/>
</dbReference>
<dbReference type="Pfam" id="PF04398">
    <property type="entry name" value="DUF538"/>
    <property type="match status" value="1"/>
</dbReference>
<proteinExistence type="predicted"/>
<dbReference type="InterPro" id="IPR036758">
    <property type="entry name" value="At5g01610-like"/>
</dbReference>
<evidence type="ECO:0000313" key="1">
    <source>
        <dbReference type="EMBL" id="KAF9588733.1"/>
    </source>
</evidence>
<comment type="caution">
    <text evidence="1">The sequence shown here is derived from an EMBL/GenBank/DDBJ whole genome shotgun (WGS) entry which is preliminary data.</text>
</comment>
<gene>
    <name evidence="1" type="ORF">IFM89_015170</name>
</gene>
<dbReference type="PANTHER" id="PTHR31676">
    <property type="entry name" value="T31J12.3 PROTEIN-RELATED"/>
    <property type="match status" value="1"/>
</dbReference>
<dbReference type="Gene3D" id="2.30.240.10">
    <property type="entry name" value="At5g01610-like"/>
    <property type="match status" value="1"/>
</dbReference>
<dbReference type="AlphaFoldDB" id="A0A835H0Y3"/>
<dbReference type="OrthoDB" id="1885001at2759"/>